<dbReference type="InterPro" id="IPR040372">
    <property type="entry name" value="YaeB-like"/>
</dbReference>
<dbReference type="CDD" id="cd09281">
    <property type="entry name" value="UPF0066"/>
    <property type="match status" value="1"/>
</dbReference>
<dbReference type="InterPro" id="IPR036413">
    <property type="entry name" value="YaeB-like_sf"/>
</dbReference>
<name>A0A3B0WEA6_9ZZZZ</name>
<reference evidence="4" key="1">
    <citation type="submission" date="2018-06" db="EMBL/GenBank/DDBJ databases">
        <authorList>
            <person name="Zhirakovskaya E."/>
        </authorList>
    </citation>
    <scope>NUCLEOTIDE SEQUENCE</scope>
</reference>
<dbReference type="EMBL" id="UOEX01000407">
    <property type="protein sequence ID" value="VAW41944.1"/>
    <property type="molecule type" value="Genomic_DNA"/>
</dbReference>
<dbReference type="PANTHER" id="PTHR12818">
    <property type="entry name" value="TRNA (ADENINE(37)-N6)-METHYLTRANSFERASE"/>
    <property type="match status" value="1"/>
</dbReference>
<dbReference type="NCBIfam" id="TIGR00104">
    <property type="entry name" value="tRNA_TsaA"/>
    <property type="match status" value="1"/>
</dbReference>
<evidence type="ECO:0000256" key="1">
    <source>
        <dbReference type="ARBA" id="ARBA00022691"/>
    </source>
</evidence>
<feature type="domain" description="TsaA-like" evidence="3">
    <location>
        <begin position="6"/>
        <end position="137"/>
    </location>
</feature>
<dbReference type="PROSITE" id="PS51668">
    <property type="entry name" value="TSAA_2"/>
    <property type="match status" value="1"/>
</dbReference>
<dbReference type="Pfam" id="PF01980">
    <property type="entry name" value="TrmO_N"/>
    <property type="match status" value="1"/>
</dbReference>
<sequence length="137" mass="15544">MTDITINPIGILHCDLQLRRETPRNYDISSKEGIIELYPQYIEGLDGIRAGGDILVLFWFNQARRDILRVHPRGDTSRPIRGVFATHSPVRPNPIALSELRVLAIEQNLITVRGLDAMDKTPVLDIKMTLCEKEAKK</sequence>
<proteinExistence type="inferred from homology"/>
<keyword evidence="1" id="KW-0949">S-adenosyl-L-methionine</keyword>
<organism evidence="4">
    <name type="scientific">hydrothermal vent metagenome</name>
    <dbReference type="NCBI Taxonomy" id="652676"/>
    <lineage>
        <taxon>unclassified sequences</taxon>
        <taxon>metagenomes</taxon>
        <taxon>ecological metagenomes</taxon>
    </lineage>
</organism>
<gene>
    <name evidence="4" type="ORF">MNBD_DELTA03-574</name>
</gene>
<dbReference type="SUPFAM" id="SSF118196">
    <property type="entry name" value="YaeB-like"/>
    <property type="match status" value="1"/>
</dbReference>
<dbReference type="InterPro" id="IPR023370">
    <property type="entry name" value="TrmO-like_N"/>
</dbReference>
<evidence type="ECO:0000256" key="2">
    <source>
        <dbReference type="ARBA" id="ARBA00033753"/>
    </source>
</evidence>
<accession>A0A3B0WEA6</accession>
<protein>
    <submittedName>
        <fullName evidence="4">COG1720: Uncharacterized conserved protein</fullName>
    </submittedName>
</protein>
<dbReference type="Gene3D" id="2.40.30.70">
    <property type="entry name" value="YaeB-like"/>
    <property type="match status" value="1"/>
</dbReference>
<dbReference type="PANTHER" id="PTHR12818:SF0">
    <property type="entry name" value="TRNA (ADENINE(37)-N6)-METHYLTRANSFERASE"/>
    <property type="match status" value="1"/>
</dbReference>
<comment type="similarity">
    <text evidence="2">Belongs to the tRNA methyltransferase O family.</text>
</comment>
<evidence type="ECO:0000313" key="4">
    <source>
        <dbReference type="EMBL" id="VAW41944.1"/>
    </source>
</evidence>
<dbReference type="AlphaFoldDB" id="A0A3B0WEA6"/>
<dbReference type="InterPro" id="IPR036414">
    <property type="entry name" value="YaeB_N_sf"/>
</dbReference>
<evidence type="ECO:0000259" key="3">
    <source>
        <dbReference type="PROSITE" id="PS51668"/>
    </source>
</evidence>